<comment type="caution">
    <text evidence="1">The sequence shown here is derived from an EMBL/GenBank/DDBJ whole genome shotgun (WGS) entry which is preliminary data.</text>
</comment>
<dbReference type="EMBL" id="BPLQ01005290">
    <property type="protein sequence ID" value="GIY13885.1"/>
    <property type="molecule type" value="Genomic_DNA"/>
</dbReference>
<dbReference type="Proteomes" id="UP001054837">
    <property type="component" value="Unassembled WGS sequence"/>
</dbReference>
<name>A0AAV4QX99_9ARAC</name>
<accession>A0AAV4QX99</accession>
<protein>
    <recommendedName>
        <fullName evidence="3">Secreted protein</fullName>
    </recommendedName>
</protein>
<sequence length="105" mass="11202">MLLRKWVFPSSFFAPLQKERAGAKVFGTVPINGGGGCPLPPPLPADRGVVVWFPGARGAIARESSVLFRSHLTACVDKPGRRGGVCLFLCEMEIACTGTIGKRSM</sequence>
<gene>
    <name evidence="1" type="ORF">CDAR_524881</name>
</gene>
<evidence type="ECO:0008006" key="3">
    <source>
        <dbReference type="Google" id="ProtNLM"/>
    </source>
</evidence>
<evidence type="ECO:0000313" key="1">
    <source>
        <dbReference type="EMBL" id="GIY13885.1"/>
    </source>
</evidence>
<dbReference type="AlphaFoldDB" id="A0AAV4QX99"/>
<proteinExistence type="predicted"/>
<evidence type="ECO:0000313" key="2">
    <source>
        <dbReference type="Proteomes" id="UP001054837"/>
    </source>
</evidence>
<keyword evidence="2" id="KW-1185">Reference proteome</keyword>
<organism evidence="1 2">
    <name type="scientific">Caerostris darwini</name>
    <dbReference type="NCBI Taxonomy" id="1538125"/>
    <lineage>
        <taxon>Eukaryota</taxon>
        <taxon>Metazoa</taxon>
        <taxon>Ecdysozoa</taxon>
        <taxon>Arthropoda</taxon>
        <taxon>Chelicerata</taxon>
        <taxon>Arachnida</taxon>
        <taxon>Araneae</taxon>
        <taxon>Araneomorphae</taxon>
        <taxon>Entelegynae</taxon>
        <taxon>Araneoidea</taxon>
        <taxon>Araneidae</taxon>
        <taxon>Caerostris</taxon>
    </lineage>
</organism>
<reference evidence="1 2" key="1">
    <citation type="submission" date="2021-06" db="EMBL/GenBank/DDBJ databases">
        <title>Caerostris darwini draft genome.</title>
        <authorList>
            <person name="Kono N."/>
            <person name="Arakawa K."/>
        </authorList>
    </citation>
    <scope>NUCLEOTIDE SEQUENCE [LARGE SCALE GENOMIC DNA]</scope>
</reference>